<dbReference type="AlphaFoldDB" id="A0A4U5PHS8"/>
<evidence type="ECO:0000313" key="16">
    <source>
        <dbReference type="EMBL" id="TKR95891.1"/>
    </source>
</evidence>
<dbReference type="Pfam" id="PF17039">
    <property type="entry name" value="Glyco_tran_10_N"/>
    <property type="match status" value="1"/>
</dbReference>
<feature type="domain" description="Fucosyltransferase C-terminal" evidence="14">
    <location>
        <begin position="355"/>
        <end position="528"/>
    </location>
</feature>
<keyword evidence="6 12" id="KW-0812">Transmembrane</keyword>
<feature type="coiled-coil region" evidence="13">
    <location>
        <begin position="22"/>
        <end position="70"/>
    </location>
</feature>
<reference evidence="16 17" key="2">
    <citation type="journal article" date="2019" name="G3 (Bethesda)">
        <title>Hybrid Assembly of the Genome of the Entomopathogenic Nematode Steinernema carpocapsae Identifies the X-Chromosome.</title>
        <authorList>
            <person name="Serra L."/>
            <person name="Macchietto M."/>
            <person name="Macias-Munoz A."/>
            <person name="McGill C.J."/>
            <person name="Rodriguez I.M."/>
            <person name="Rodriguez B."/>
            <person name="Murad R."/>
            <person name="Mortazavi A."/>
        </authorList>
    </citation>
    <scope>NUCLEOTIDE SEQUENCE [LARGE SCALE GENOMIC DNA]</scope>
    <source>
        <strain evidence="16 17">ALL</strain>
    </source>
</reference>
<comment type="caution">
    <text evidence="16">The sequence shown here is derived from an EMBL/GenBank/DDBJ whole genome shotgun (WGS) entry which is preliminary data.</text>
</comment>
<keyword evidence="8" id="KW-1133">Transmembrane helix</keyword>
<dbReference type="STRING" id="34508.A0A4U5PHS8"/>
<evidence type="ECO:0000256" key="12">
    <source>
        <dbReference type="RuleBase" id="RU003832"/>
    </source>
</evidence>
<reference evidence="16 17" key="1">
    <citation type="journal article" date="2015" name="Genome Biol.">
        <title>Comparative genomics of Steinernema reveals deeply conserved gene regulatory networks.</title>
        <authorList>
            <person name="Dillman A.R."/>
            <person name="Macchietto M."/>
            <person name="Porter C.F."/>
            <person name="Rogers A."/>
            <person name="Williams B."/>
            <person name="Antoshechkin I."/>
            <person name="Lee M.M."/>
            <person name="Goodwin Z."/>
            <person name="Lu X."/>
            <person name="Lewis E.E."/>
            <person name="Goodrich-Blair H."/>
            <person name="Stock S.P."/>
            <person name="Adams B.J."/>
            <person name="Sternberg P.W."/>
            <person name="Mortazavi A."/>
        </authorList>
    </citation>
    <scope>NUCLEOTIDE SEQUENCE [LARGE SCALE GENOMIC DNA]</scope>
    <source>
        <strain evidence="16 17">ALL</strain>
    </source>
</reference>
<evidence type="ECO:0000256" key="3">
    <source>
        <dbReference type="ARBA" id="ARBA00008919"/>
    </source>
</evidence>
<dbReference type="FunFam" id="3.40.50.11660:FF:000002">
    <property type="entry name" value="Alpha-(1,3)-fucosyltransferase"/>
    <property type="match status" value="1"/>
</dbReference>
<evidence type="ECO:0000256" key="11">
    <source>
        <dbReference type="ARBA" id="ARBA00023180"/>
    </source>
</evidence>
<keyword evidence="7" id="KW-0735">Signal-anchor</keyword>
<keyword evidence="9 12" id="KW-0333">Golgi apparatus</keyword>
<evidence type="ECO:0000313" key="17">
    <source>
        <dbReference type="Proteomes" id="UP000298663"/>
    </source>
</evidence>
<keyword evidence="10" id="KW-0472">Membrane</keyword>
<evidence type="ECO:0000259" key="15">
    <source>
        <dbReference type="Pfam" id="PF17039"/>
    </source>
</evidence>
<dbReference type="InterPro" id="IPR001503">
    <property type="entry name" value="Glyco_trans_10"/>
</dbReference>
<keyword evidence="4 12" id="KW-0328">Glycosyltransferase</keyword>
<dbReference type="PANTHER" id="PTHR48438:SF1">
    <property type="entry name" value="ALPHA-(1,3)-FUCOSYLTRANSFERASE C-RELATED"/>
    <property type="match status" value="1"/>
</dbReference>
<gene>
    <name evidence="16" type="ORF">L596_010000</name>
</gene>
<dbReference type="GO" id="GO:0008417">
    <property type="term" value="F:fucosyltransferase activity"/>
    <property type="evidence" value="ECO:0007669"/>
    <property type="project" value="InterPro"/>
</dbReference>
<dbReference type="InterPro" id="IPR031481">
    <property type="entry name" value="Glyco_tran_10_N"/>
</dbReference>
<evidence type="ECO:0000256" key="4">
    <source>
        <dbReference type="ARBA" id="ARBA00022676"/>
    </source>
</evidence>
<evidence type="ECO:0000256" key="2">
    <source>
        <dbReference type="ARBA" id="ARBA00004922"/>
    </source>
</evidence>
<evidence type="ECO:0000256" key="13">
    <source>
        <dbReference type="SAM" id="Coils"/>
    </source>
</evidence>
<dbReference type="SUPFAM" id="SSF53756">
    <property type="entry name" value="UDP-Glycosyltransferase/glycogen phosphorylase"/>
    <property type="match status" value="1"/>
</dbReference>
<dbReference type="InterPro" id="IPR038577">
    <property type="entry name" value="GT10-like_C_sf"/>
</dbReference>
<dbReference type="Gene3D" id="3.40.50.11660">
    <property type="entry name" value="Glycosyl transferase family 10, C-terminal domain"/>
    <property type="match status" value="1"/>
</dbReference>
<dbReference type="EC" id="2.4.1.-" evidence="12"/>
<comment type="subcellular location">
    <subcellularLocation>
        <location evidence="1 12">Golgi apparatus</location>
        <location evidence="1 12">Golgi stack membrane</location>
        <topology evidence="1 12">Single-pass type II membrane protein</topology>
    </subcellularLocation>
</comment>
<protein>
    <recommendedName>
        <fullName evidence="12">Fucosyltransferase</fullName>
        <ecNumber evidence="12">2.4.1.-</ecNumber>
    </recommendedName>
</protein>
<dbReference type="OrthoDB" id="5790915at2759"/>
<sequence length="550" mass="64670">MSISCLLELVKHIKEKEKSKKIMELRLRSSEYLRDLRRLELQLEELRKAKENLERKIERKMKELAGNHRQSEAVQCCIAYTLSKTLDENIKNYFKKLVKDLRREHCGLHAQERRVFNLANMINVVLFCISLSQQHRSSVIFMILLLLAEQFYVAEDRLRDVCMKISNKPVILLSTVILCCLLYSYFFELWPPAPQFYTSAISFHSDGLNSTTKRYESTLNPSLRPQILIYVKKIPGLAFSLREQFNFTFDKCEWKCDLTFDQSKLPTSSAVVYEERQIDENSLPKRTISNKLFVFYAQESPVFPHVAGTLKRLPKHFFNRTMTYRKDSDFWAPYGKFTKSENRYSTQYVQDAVLNKTMGTVMIVSKCYTPGRREHFINHLKKFTNIEFYGRCSNMGQRACDGSCMKDTLKQARFYLSLENSICDEYVTEKVFRMKRLIVPIVARKKDHADCLPENSFIAIDEFKSAQDLASRLAYLSQNTTAYAEYFNWTNTYGFTEDNSKPDAFCKLCKELHKENPETKTYEDIWTWWGEGHCDLDHLPKLIRGSFFNR</sequence>
<dbReference type="EMBL" id="AZBU02000002">
    <property type="protein sequence ID" value="TKR95891.1"/>
    <property type="molecule type" value="Genomic_DNA"/>
</dbReference>
<evidence type="ECO:0000256" key="8">
    <source>
        <dbReference type="ARBA" id="ARBA00022989"/>
    </source>
</evidence>
<proteinExistence type="inferred from homology"/>
<evidence type="ECO:0000256" key="1">
    <source>
        <dbReference type="ARBA" id="ARBA00004447"/>
    </source>
</evidence>
<keyword evidence="17" id="KW-1185">Reference proteome</keyword>
<accession>A0A4U5PHS8</accession>
<comment type="similarity">
    <text evidence="3 12">Belongs to the glycosyltransferase 10 family.</text>
</comment>
<evidence type="ECO:0000256" key="6">
    <source>
        <dbReference type="ARBA" id="ARBA00022692"/>
    </source>
</evidence>
<dbReference type="UniPathway" id="UPA00378"/>
<dbReference type="PANTHER" id="PTHR48438">
    <property type="entry name" value="ALPHA-(1,3)-FUCOSYLTRANSFERASE C-RELATED"/>
    <property type="match status" value="1"/>
</dbReference>
<dbReference type="Proteomes" id="UP000298663">
    <property type="component" value="Unassembled WGS sequence"/>
</dbReference>
<feature type="domain" description="Fucosyltransferase N-terminal" evidence="15">
    <location>
        <begin position="226"/>
        <end position="335"/>
    </location>
</feature>
<evidence type="ECO:0000256" key="5">
    <source>
        <dbReference type="ARBA" id="ARBA00022679"/>
    </source>
</evidence>
<evidence type="ECO:0000259" key="14">
    <source>
        <dbReference type="Pfam" id="PF00852"/>
    </source>
</evidence>
<evidence type="ECO:0000256" key="7">
    <source>
        <dbReference type="ARBA" id="ARBA00022968"/>
    </source>
</evidence>
<dbReference type="GO" id="GO:0032580">
    <property type="term" value="C:Golgi cisterna membrane"/>
    <property type="evidence" value="ECO:0007669"/>
    <property type="project" value="UniProtKB-SubCell"/>
</dbReference>
<comment type="pathway">
    <text evidence="2">Protein modification; protein glycosylation.</text>
</comment>
<evidence type="ECO:0000256" key="9">
    <source>
        <dbReference type="ARBA" id="ARBA00023034"/>
    </source>
</evidence>
<keyword evidence="11" id="KW-0325">Glycoprotein</keyword>
<keyword evidence="5 12" id="KW-0808">Transferase</keyword>
<name>A0A4U5PHS8_STECR</name>
<organism evidence="16 17">
    <name type="scientific">Steinernema carpocapsae</name>
    <name type="common">Entomopathogenic nematode</name>
    <dbReference type="NCBI Taxonomy" id="34508"/>
    <lineage>
        <taxon>Eukaryota</taxon>
        <taxon>Metazoa</taxon>
        <taxon>Ecdysozoa</taxon>
        <taxon>Nematoda</taxon>
        <taxon>Chromadorea</taxon>
        <taxon>Rhabditida</taxon>
        <taxon>Tylenchina</taxon>
        <taxon>Panagrolaimomorpha</taxon>
        <taxon>Strongyloidoidea</taxon>
        <taxon>Steinernematidae</taxon>
        <taxon>Steinernema</taxon>
    </lineage>
</organism>
<evidence type="ECO:0000256" key="10">
    <source>
        <dbReference type="ARBA" id="ARBA00023136"/>
    </source>
</evidence>
<dbReference type="Pfam" id="PF00852">
    <property type="entry name" value="Glyco_transf_10"/>
    <property type="match status" value="1"/>
</dbReference>
<keyword evidence="13" id="KW-0175">Coiled coil</keyword>
<dbReference type="InterPro" id="IPR055270">
    <property type="entry name" value="Glyco_tran_10_C"/>
</dbReference>